<protein>
    <submittedName>
        <fullName evidence="1">Uncharacterized protein</fullName>
    </submittedName>
</protein>
<accession>A0A8E0KM11</accession>
<keyword evidence="2" id="KW-1185">Reference proteome</keyword>
<dbReference type="Proteomes" id="UP000016569">
    <property type="component" value="Unassembled WGS sequence"/>
</dbReference>
<proteinExistence type="predicted"/>
<organism evidence="1 2">
    <name type="scientific">Brevundimonas abyssalis TAR-001</name>
    <dbReference type="NCBI Taxonomy" id="1391729"/>
    <lineage>
        <taxon>Bacteria</taxon>
        <taxon>Pseudomonadati</taxon>
        <taxon>Pseudomonadota</taxon>
        <taxon>Alphaproteobacteria</taxon>
        <taxon>Caulobacterales</taxon>
        <taxon>Caulobacteraceae</taxon>
        <taxon>Brevundimonas</taxon>
    </lineage>
</organism>
<dbReference type="EMBL" id="BATC01000004">
    <property type="protein sequence ID" value="GAD58177.1"/>
    <property type="molecule type" value="Genomic_DNA"/>
</dbReference>
<name>A0A8E0KM11_9CAUL</name>
<evidence type="ECO:0000313" key="2">
    <source>
        <dbReference type="Proteomes" id="UP000016569"/>
    </source>
</evidence>
<reference evidence="2" key="1">
    <citation type="journal article" date="2013" name="Genome Announc.">
        <title>Draft Genome Sequence of the Dimorphic Prosthecate Bacterium Brevundimonas abyssalis TAR-001T.</title>
        <authorList>
            <person name="Tsubouchi T."/>
            <person name="Nishi S."/>
            <person name="Usui K."/>
            <person name="Shimane Y."/>
            <person name="Takaki Y."/>
            <person name="Maruyama T."/>
            <person name="Hatada Y."/>
        </authorList>
    </citation>
    <scope>NUCLEOTIDE SEQUENCE [LARGE SCALE GENOMIC DNA]</scope>
    <source>
        <strain evidence="2">TAR-001</strain>
    </source>
</reference>
<comment type="caution">
    <text evidence="1">The sequence shown here is derived from an EMBL/GenBank/DDBJ whole genome shotgun (WGS) entry which is preliminary data.</text>
</comment>
<evidence type="ECO:0000313" key="1">
    <source>
        <dbReference type="EMBL" id="GAD58177.1"/>
    </source>
</evidence>
<dbReference type="AlphaFoldDB" id="A0A8E0KM11"/>
<gene>
    <name evidence="1" type="ORF">MBEBAB_0427</name>
</gene>
<sequence>MSEAITGFFKRFFVPMKISTNGFSYDLYLIRLPQCAWSR</sequence>